<proteinExistence type="predicted"/>
<reference evidence="3" key="1">
    <citation type="journal article" date="2017" name="Proc. Natl. Acad. Sci. U.S.A.">
        <title>Simulation of Deepwater Horizon oil plume reveals substrate specialization within a complex community of hydrocarbon-degraders.</title>
        <authorList>
            <person name="Hu P."/>
            <person name="Dubinsky E.A."/>
            <person name="Probst A.J."/>
            <person name="Wang J."/>
            <person name="Sieber C.M.K."/>
            <person name="Tom L.M."/>
            <person name="Gardinali P."/>
            <person name="Banfield J.F."/>
            <person name="Atlas R.M."/>
            <person name="Andersen G.L."/>
        </authorList>
    </citation>
    <scope>NUCLEOTIDE SEQUENCE [LARGE SCALE GENOMIC DNA]</scope>
</reference>
<keyword evidence="1" id="KW-0732">Signal</keyword>
<organism evidence="2 3">
    <name type="scientific">Halobacteriovorax marinus</name>
    <dbReference type="NCBI Taxonomy" id="97084"/>
    <lineage>
        <taxon>Bacteria</taxon>
        <taxon>Pseudomonadati</taxon>
        <taxon>Bdellovibrionota</taxon>
        <taxon>Bacteriovoracia</taxon>
        <taxon>Bacteriovoracales</taxon>
        <taxon>Halobacteriovoraceae</taxon>
        <taxon>Halobacteriovorax</taxon>
    </lineage>
</organism>
<dbReference type="PROSITE" id="PS51257">
    <property type="entry name" value="PROKAR_LIPOPROTEIN"/>
    <property type="match status" value="1"/>
</dbReference>
<accession>A0A1Y5F7E5</accession>
<sequence>MKKLLLGLTLLTSVSCFATAETNPIFMMMGGCEEMVCLHVGTENEGWYVKSFTDLRLAKSNCEEAELTCVETLDTGYINIGVSLYEETRND</sequence>
<evidence type="ECO:0000256" key="1">
    <source>
        <dbReference type="SAM" id="SignalP"/>
    </source>
</evidence>
<dbReference type="Proteomes" id="UP000196531">
    <property type="component" value="Unassembled WGS sequence"/>
</dbReference>
<gene>
    <name evidence="2" type="ORF">A9Q84_10195</name>
</gene>
<comment type="caution">
    <text evidence="2">The sequence shown here is derived from an EMBL/GenBank/DDBJ whole genome shotgun (WGS) entry which is preliminary data.</text>
</comment>
<protein>
    <recommendedName>
        <fullName evidence="4">Lipoprotein</fullName>
    </recommendedName>
</protein>
<evidence type="ECO:0000313" key="3">
    <source>
        <dbReference type="Proteomes" id="UP000196531"/>
    </source>
</evidence>
<feature type="signal peptide" evidence="1">
    <location>
        <begin position="1"/>
        <end position="20"/>
    </location>
</feature>
<feature type="chain" id="PRO_5013255132" description="Lipoprotein" evidence="1">
    <location>
        <begin position="21"/>
        <end position="91"/>
    </location>
</feature>
<evidence type="ECO:0000313" key="2">
    <source>
        <dbReference type="EMBL" id="OUR96704.1"/>
    </source>
</evidence>
<name>A0A1Y5F7E5_9BACT</name>
<dbReference type="EMBL" id="MAAO01000006">
    <property type="protein sequence ID" value="OUR96704.1"/>
    <property type="molecule type" value="Genomic_DNA"/>
</dbReference>
<evidence type="ECO:0008006" key="4">
    <source>
        <dbReference type="Google" id="ProtNLM"/>
    </source>
</evidence>
<dbReference type="AlphaFoldDB" id="A0A1Y5F7E5"/>